<evidence type="ECO:0000313" key="1">
    <source>
        <dbReference type="EMBL" id="AKN37994.1"/>
    </source>
</evidence>
<name>A0A0H3ZVU8_9VIBR</name>
<reference evidence="1" key="1">
    <citation type="journal article" date="2015" name="MBio">
        <title>Eco-Evolutionary Dynamics of Episomes among Ecologically Cohesive Bacterial Populations.</title>
        <authorList>
            <person name="Xue H."/>
            <person name="Cordero O.X."/>
            <person name="Camas F.M."/>
            <person name="Trimble W."/>
            <person name="Meyer F."/>
            <person name="Guglielmini J."/>
            <person name="Rocha E.P."/>
            <person name="Polz M.F."/>
        </authorList>
    </citation>
    <scope>NUCLEOTIDE SEQUENCE</scope>
    <source>
        <strain evidence="1">1F_146</strain>
    </source>
</reference>
<sequence>MQWQGFFTFIHQGITMSNKTLFNSDHLPILKKQLHTIFDQLTFAEIIQGNATEKTHGYRFALKR</sequence>
<dbReference type="EMBL" id="KP795558">
    <property type="protein sequence ID" value="AKN37994.1"/>
    <property type="molecule type" value="Genomic_DNA"/>
</dbReference>
<accession>A0A0H3ZVU8</accession>
<organism evidence="1">
    <name type="scientific">Vibrio tasmaniensis</name>
    <dbReference type="NCBI Taxonomy" id="212663"/>
    <lineage>
        <taxon>Bacteria</taxon>
        <taxon>Pseudomonadati</taxon>
        <taxon>Pseudomonadota</taxon>
        <taxon>Gammaproteobacteria</taxon>
        <taxon>Vibrionales</taxon>
        <taxon>Vibrionaceae</taxon>
        <taxon>Vibrio</taxon>
    </lineage>
</organism>
<proteinExistence type="predicted"/>
<protein>
    <submittedName>
        <fullName evidence="1">Uncharacterized protein</fullName>
    </submittedName>
</protein>
<dbReference type="AlphaFoldDB" id="A0A0H3ZVU8"/>